<sequence>MFKFFEKAFAVEFDDSEKQKMYKTISFSEVHNEIIVLKELTSLFNAPVVLSHHDLLSGNTMTYNFVLLQRKLIIDSCN</sequence>
<gene>
    <name evidence="1" type="ORF">M0R45_035740</name>
</gene>
<dbReference type="AlphaFoldDB" id="A0AAW1VYH1"/>
<keyword evidence="2" id="KW-1185">Reference proteome</keyword>
<accession>A0AAW1VYH1</accession>
<proteinExistence type="predicted"/>
<dbReference type="Gene3D" id="3.90.1200.10">
    <property type="match status" value="1"/>
</dbReference>
<name>A0AAW1VYH1_RUBAR</name>
<dbReference type="Pfam" id="PF01633">
    <property type="entry name" value="Choline_kinase"/>
    <property type="match status" value="1"/>
</dbReference>
<protein>
    <submittedName>
        <fullName evidence="1">Uncharacterized protein</fullName>
    </submittedName>
</protein>
<organism evidence="1 2">
    <name type="scientific">Rubus argutus</name>
    <name type="common">Southern blackberry</name>
    <dbReference type="NCBI Taxonomy" id="59490"/>
    <lineage>
        <taxon>Eukaryota</taxon>
        <taxon>Viridiplantae</taxon>
        <taxon>Streptophyta</taxon>
        <taxon>Embryophyta</taxon>
        <taxon>Tracheophyta</taxon>
        <taxon>Spermatophyta</taxon>
        <taxon>Magnoliopsida</taxon>
        <taxon>eudicotyledons</taxon>
        <taxon>Gunneridae</taxon>
        <taxon>Pentapetalae</taxon>
        <taxon>rosids</taxon>
        <taxon>fabids</taxon>
        <taxon>Rosales</taxon>
        <taxon>Rosaceae</taxon>
        <taxon>Rosoideae</taxon>
        <taxon>Rosoideae incertae sedis</taxon>
        <taxon>Rubus</taxon>
    </lineage>
</organism>
<evidence type="ECO:0000313" key="1">
    <source>
        <dbReference type="EMBL" id="KAK9911857.1"/>
    </source>
</evidence>
<dbReference type="Proteomes" id="UP001457282">
    <property type="component" value="Unassembled WGS sequence"/>
</dbReference>
<evidence type="ECO:0000313" key="2">
    <source>
        <dbReference type="Proteomes" id="UP001457282"/>
    </source>
</evidence>
<dbReference type="EMBL" id="JBEDUW010000007">
    <property type="protein sequence ID" value="KAK9911857.1"/>
    <property type="molecule type" value="Genomic_DNA"/>
</dbReference>
<comment type="caution">
    <text evidence="1">The sequence shown here is derived from an EMBL/GenBank/DDBJ whole genome shotgun (WGS) entry which is preliminary data.</text>
</comment>
<reference evidence="1 2" key="1">
    <citation type="journal article" date="2023" name="G3 (Bethesda)">
        <title>A chromosome-length genome assembly and annotation of blackberry (Rubus argutus, cv. 'Hillquist').</title>
        <authorList>
            <person name="Bruna T."/>
            <person name="Aryal R."/>
            <person name="Dudchenko O."/>
            <person name="Sargent D.J."/>
            <person name="Mead D."/>
            <person name="Buti M."/>
            <person name="Cavallini A."/>
            <person name="Hytonen T."/>
            <person name="Andres J."/>
            <person name="Pham M."/>
            <person name="Weisz D."/>
            <person name="Mascagni F."/>
            <person name="Usai G."/>
            <person name="Natali L."/>
            <person name="Bassil N."/>
            <person name="Fernandez G.E."/>
            <person name="Lomsadze A."/>
            <person name="Armour M."/>
            <person name="Olukolu B."/>
            <person name="Poorten T."/>
            <person name="Britton C."/>
            <person name="Davik J."/>
            <person name="Ashrafi H."/>
            <person name="Aiden E.L."/>
            <person name="Borodovsky M."/>
            <person name="Worthington M."/>
        </authorList>
    </citation>
    <scope>NUCLEOTIDE SEQUENCE [LARGE SCALE GENOMIC DNA]</scope>
    <source>
        <strain evidence="1">PI 553951</strain>
    </source>
</reference>